<reference evidence="2 3" key="1">
    <citation type="submission" date="2015-09" db="EMBL/GenBank/DDBJ databases">
        <title>Trachymyrmex cornetzi WGS genome.</title>
        <authorList>
            <person name="Nygaard S."/>
            <person name="Hu H."/>
            <person name="Boomsma J."/>
            <person name="Zhang G."/>
        </authorList>
    </citation>
    <scope>NUCLEOTIDE SEQUENCE [LARGE SCALE GENOMIC DNA]</scope>
    <source>
        <strain evidence="2">Tcor2-1</strain>
        <tissue evidence="2">Whole body</tissue>
    </source>
</reference>
<name>A0A195EL50_9HYME</name>
<protein>
    <submittedName>
        <fullName evidence="2">Uncharacterized protein</fullName>
    </submittedName>
</protein>
<gene>
    <name evidence="2" type="ORF">ALC57_01632</name>
</gene>
<keyword evidence="3" id="KW-1185">Reference proteome</keyword>
<evidence type="ECO:0000256" key="1">
    <source>
        <dbReference type="SAM" id="MobiDB-lite"/>
    </source>
</evidence>
<feature type="compositionally biased region" description="Basic and acidic residues" evidence="1">
    <location>
        <begin position="20"/>
        <end position="29"/>
    </location>
</feature>
<dbReference type="EMBL" id="KQ978730">
    <property type="protein sequence ID" value="KYN28985.1"/>
    <property type="molecule type" value="Genomic_DNA"/>
</dbReference>
<feature type="non-terminal residue" evidence="2">
    <location>
        <position position="1"/>
    </location>
</feature>
<evidence type="ECO:0000313" key="2">
    <source>
        <dbReference type="EMBL" id="KYN28985.1"/>
    </source>
</evidence>
<dbReference type="AlphaFoldDB" id="A0A195EL50"/>
<proteinExistence type="predicted"/>
<dbReference type="Proteomes" id="UP000078492">
    <property type="component" value="Unassembled WGS sequence"/>
</dbReference>
<evidence type="ECO:0000313" key="3">
    <source>
        <dbReference type="Proteomes" id="UP000078492"/>
    </source>
</evidence>
<accession>A0A195EL50</accession>
<sequence length="44" mass="5284">PGSTVARKIVRGRQIDRERSQKIIEDEKKRRIRKVRRSPRDNAK</sequence>
<feature type="region of interest" description="Disordered" evidence="1">
    <location>
        <begin position="20"/>
        <end position="44"/>
    </location>
</feature>
<organism evidence="2 3">
    <name type="scientific">Trachymyrmex cornetzi</name>
    <dbReference type="NCBI Taxonomy" id="471704"/>
    <lineage>
        <taxon>Eukaryota</taxon>
        <taxon>Metazoa</taxon>
        <taxon>Ecdysozoa</taxon>
        <taxon>Arthropoda</taxon>
        <taxon>Hexapoda</taxon>
        <taxon>Insecta</taxon>
        <taxon>Pterygota</taxon>
        <taxon>Neoptera</taxon>
        <taxon>Endopterygota</taxon>
        <taxon>Hymenoptera</taxon>
        <taxon>Apocrita</taxon>
        <taxon>Aculeata</taxon>
        <taxon>Formicoidea</taxon>
        <taxon>Formicidae</taxon>
        <taxon>Myrmicinae</taxon>
        <taxon>Trachymyrmex</taxon>
    </lineage>
</organism>